<dbReference type="PANTHER" id="PTHR41533:SF1">
    <property type="entry name" value="L,D-TRANSPEPTIDASE YCBB-RELATED"/>
    <property type="match status" value="1"/>
</dbReference>
<evidence type="ECO:0000256" key="4">
    <source>
        <dbReference type="ARBA" id="ARBA00022960"/>
    </source>
</evidence>
<comment type="similarity">
    <text evidence="2">Belongs to the YkuD family.</text>
</comment>
<dbReference type="Pfam" id="PF03734">
    <property type="entry name" value="YkuD"/>
    <property type="match status" value="1"/>
</dbReference>
<feature type="signal peptide" evidence="8">
    <location>
        <begin position="1"/>
        <end position="26"/>
    </location>
</feature>
<evidence type="ECO:0000256" key="2">
    <source>
        <dbReference type="ARBA" id="ARBA00005992"/>
    </source>
</evidence>
<feature type="domain" description="L,D-TPase catalytic" evidence="9">
    <location>
        <begin position="210"/>
        <end position="383"/>
    </location>
</feature>
<comment type="caution">
    <text evidence="10">The sequence shown here is derived from an EMBL/GenBank/DDBJ whole genome shotgun (WGS) entry which is preliminary data.</text>
</comment>
<dbReference type="InterPro" id="IPR036365">
    <property type="entry name" value="PGBD-like_sf"/>
</dbReference>
<dbReference type="GO" id="GO:0009252">
    <property type="term" value="P:peptidoglycan biosynthetic process"/>
    <property type="evidence" value="ECO:0007669"/>
    <property type="project" value="UniProtKB-KW"/>
</dbReference>
<keyword evidence="11" id="KW-1185">Reference proteome</keyword>
<feature type="active site" description="Nucleophile" evidence="7">
    <location>
        <position position="361"/>
    </location>
</feature>
<dbReference type="Proteomes" id="UP001157439">
    <property type="component" value="Unassembled WGS sequence"/>
</dbReference>
<dbReference type="GO" id="GO:0016740">
    <property type="term" value="F:transferase activity"/>
    <property type="evidence" value="ECO:0007669"/>
    <property type="project" value="UniProtKB-KW"/>
</dbReference>
<evidence type="ECO:0000313" key="10">
    <source>
        <dbReference type="EMBL" id="GLS82995.1"/>
    </source>
</evidence>
<keyword evidence="6 7" id="KW-0961">Cell wall biogenesis/degradation</keyword>
<dbReference type="PROSITE" id="PS52029">
    <property type="entry name" value="LD_TPASE"/>
    <property type="match status" value="1"/>
</dbReference>
<evidence type="ECO:0000256" key="8">
    <source>
        <dbReference type="SAM" id="SignalP"/>
    </source>
</evidence>
<comment type="pathway">
    <text evidence="1 7">Cell wall biogenesis; peptidoglycan biosynthesis.</text>
</comment>
<name>A0AA37TP03_9GAMM</name>
<evidence type="ECO:0000256" key="1">
    <source>
        <dbReference type="ARBA" id="ARBA00004752"/>
    </source>
</evidence>
<dbReference type="InterPro" id="IPR005490">
    <property type="entry name" value="LD_TPept_cat_dom"/>
</dbReference>
<dbReference type="Pfam" id="PF01471">
    <property type="entry name" value="PG_binding_1"/>
    <property type="match status" value="1"/>
</dbReference>
<dbReference type="RefSeq" id="WP_095499959.1">
    <property type="nucleotide sequence ID" value="NZ_BSPO01000002.1"/>
</dbReference>
<feature type="active site" description="Proton donor/acceptor" evidence="7">
    <location>
        <position position="342"/>
    </location>
</feature>
<evidence type="ECO:0000313" key="11">
    <source>
        <dbReference type="Proteomes" id="UP001157439"/>
    </source>
</evidence>
<evidence type="ECO:0000256" key="6">
    <source>
        <dbReference type="ARBA" id="ARBA00023316"/>
    </source>
</evidence>
<dbReference type="CDD" id="cd16913">
    <property type="entry name" value="YkuD_like"/>
    <property type="match status" value="1"/>
</dbReference>
<keyword evidence="4 7" id="KW-0133">Cell shape</keyword>
<evidence type="ECO:0000256" key="3">
    <source>
        <dbReference type="ARBA" id="ARBA00022679"/>
    </source>
</evidence>
<dbReference type="EMBL" id="BSPO01000002">
    <property type="protein sequence ID" value="GLS82995.1"/>
    <property type="molecule type" value="Genomic_DNA"/>
</dbReference>
<keyword evidence="8" id="KW-0732">Signal</keyword>
<proteinExistence type="inferred from homology"/>
<organism evidence="10 11">
    <name type="scientific">Paraferrimonas haliotis</name>
    <dbReference type="NCBI Taxonomy" id="2013866"/>
    <lineage>
        <taxon>Bacteria</taxon>
        <taxon>Pseudomonadati</taxon>
        <taxon>Pseudomonadota</taxon>
        <taxon>Gammaproteobacteria</taxon>
        <taxon>Alteromonadales</taxon>
        <taxon>Ferrimonadaceae</taxon>
        <taxon>Paraferrimonas</taxon>
    </lineage>
</organism>
<dbReference type="InterPro" id="IPR038063">
    <property type="entry name" value="Transpep_catalytic_dom"/>
</dbReference>
<dbReference type="AlphaFoldDB" id="A0AA37TP03"/>
<dbReference type="Gene3D" id="1.10.101.10">
    <property type="entry name" value="PGBD-like superfamily/PGBD"/>
    <property type="match status" value="1"/>
</dbReference>
<dbReference type="SUPFAM" id="SSF141523">
    <property type="entry name" value="L,D-transpeptidase catalytic domain-like"/>
    <property type="match status" value="1"/>
</dbReference>
<evidence type="ECO:0000256" key="7">
    <source>
        <dbReference type="PROSITE-ProRule" id="PRU01373"/>
    </source>
</evidence>
<reference evidence="10 11" key="1">
    <citation type="journal article" date="2014" name="Int. J. Syst. Evol. Microbiol.">
        <title>Complete genome sequence of Corynebacterium casei LMG S-19264T (=DSM 44701T), isolated from a smear-ripened cheese.</title>
        <authorList>
            <consortium name="US DOE Joint Genome Institute (JGI-PGF)"/>
            <person name="Walter F."/>
            <person name="Albersmeier A."/>
            <person name="Kalinowski J."/>
            <person name="Ruckert C."/>
        </authorList>
    </citation>
    <scope>NUCLEOTIDE SEQUENCE [LARGE SCALE GENOMIC DNA]</scope>
    <source>
        <strain evidence="10 11">NBRC 112785</strain>
    </source>
</reference>
<gene>
    <name evidence="10" type="ORF">GCM10007894_09720</name>
</gene>
<dbReference type="PANTHER" id="PTHR41533">
    <property type="entry name" value="L,D-TRANSPEPTIDASE HI_1667-RELATED"/>
    <property type="match status" value="1"/>
</dbReference>
<dbReference type="GO" id="GO:0071555">
    <property type="term" value="P:cell wall organization"/>
    <property type="evidence" value="ECO:0007669"/>
    <property type="project" value="UniProtKB-UniRule"/>
</dbReference>
<evidence type="ECO:0000256" key="5">
    <source>
        <dbReference type="ARBA" id="ARBA00022984"/>
    </source>
</evidence>
<dbReference type="InterPro" id="IPR036366">
    <property type="entry name" value="PGBDSf"/>
</dbReference>
<evidence type="ECO:0000259" key="9">
    <source>
        <dbReference type="PROSITE" id="PS52029"/>
    </source>
</evidence>
<dbReference type="InterPro" id="IPR052905">
    <property type="entry name" value="LD-transpeptidase_YkuD-like"/>
</dbReference>
<dbReference type="Gene3D" id="2.40.440.10">
    <property type="entry name" value="L,D-transpeptidase catalytic domain-like"/>
    <property type="match status" value="1"/>
</dbReference>
<keyword evidence="5 7" id="KW-0573">Peptidoglycan synthesis</keyword>
<dbReference type="GO" id="GO:0008360">
    <property type="term" value="P:regulation of cell shape"/>
    <property type="evidence" value="ECO:0007669"/>
    <property type="project" value="UniProtKB-UniRule"/>
</dbReference>
<accession>A0AA37TP03</accession>
<keyword evidence="3" id="KW-0808">Transferase</keyword>
<feature type="chain" id="PRO_5041312521" description="L,D-TPase catalytic domain-containing protein" evidence="8">
    <location>
        <begin position="27"/>
        <end position="433"/>
    </location>
</feature>
<sequence>MCPLQLRFALAGLCILSQSALLVAQANESLTTEQQRLVMTSAWQNLNEPLYDSNFSIAEFWQSFDGQLMLPELSHSAEVANIADAFLNDPNRNAVVNRLQHLNRLSDEDWPELAFVANHRLHSRHSQISLIKQRLVLLGDLAQQDELNDLYDDALLSALKGFQQRHGLVSDGVIGHQTLAQLNRSPNERRQRLARDYLSRIYLQAHLPANYVLVNIADYSIALSLEGEIKFQGKTVVGKPQRPTPLMQTSIKSLIYNPTWTVPGKLVSRDILPKAMQDNRYLEQQGFQIRDAKGNLLESSAIDWTDVTDLDLPLRFTQQPGPNNALGKVKFFLNNERAIYLHDTPNQHHFKHPQRAYSSGCVRVENAQQLASIIGASDFVNAAEYSEVHHSDKANHWLALSTPLPLYTVYLTSSVERGSLPRFQPDIYNFYTN</sequence>
<dbReference type="InterPro" id="IPR002477">
    <property type="entry name" value="Peptidoglycan-bd-like"/>
</dbReference>
<protein>
    <recommendedName>
        <fullName evidence="9">L,D-TPase catalytic domain-containing protein</fullName>
    </recommendedName>
</protein>
<dbReference type="GO" id="GO:0004180">
    <property type="term" value="F:carboxypeptidase activity"/>
    <property type="evidence" value="ECO:0007669"/>
    <property type="project" value="UniProtKB-ARBA"/>
</dbReference>
<dbReference type="SUPFAM" id="SSF47090">
    <property type="entry name" value="PGBD-like"/>
    <property type="match status" value="1"/>
</dbReference>